<organism evidence="2 3">
    <name type="scientific">Ewingella americana (strain ATCC 33852 / DSM 4580 / CCUG 14506 / JCM 5911 / LMG 7869 / NCTC 12157 / CDC 1468-78)</name>
    <dbReference type="NCBI Taxonomy" id="910964"/>
    <lineage>
        <taxon>Bacteria</taxon>
        <taxon>Pseudomonadati</taxon>
        <taxon>Pseudomonadota</taxon>
        <taxon>Gammaproteobacteria</taxon>
        <taxon>Enterobacterales</taxon>
        <taxon>Yersiniaceae</taxon>
        <taxon>Ewingella</taxon>
    </lineage>
</organism>
<name>A0A085G8R5_EWIA3</name>
<keyword evidence="1" id="KW-0472">Membrane</keyword>
<dbReference type="RefSeq" id="WP_034791920.1">
    <property type="nucleotide sequence ID" value="NZ_JMPJ01000059.1"/>
</dbReference>
<gene>
    <name evidence="2" type="ORF">GEAM_2474</name>
</gene>
<dbReference type="Proteomes" id="UP000028640">
    <property type="component" value="Unassembled WGS sequence"/>
</dbReference>
<feature type="transmembrane region" description="Helical" evidence="1">
    <location>
        <begin position="165"/>
        <end position="194"/>
    </location>
</feature>
<evidence type="ECO:0000256" key="1">
    <source>
        <dbReference type="SAM" id="Phobius"/>
    </source>
</evidence>
<evidence type="ECO:0000313" key="3">
    <source>
        <dbReference type="Proteomes" id="UP000028640"/>
    </source>
</evidence>
<evidence type="ECO:0000313" key="2">
    <source>
        <dbReference type="EMBL" id="KFC80110.1"/>
    </source>
</evidence>
<proteinExistence type="predicted"/>
<dbReference type="GeneID" id="78380809"/>
<dbReference type="EMBL" id="JMPJ01000059">
    <property type="protein sequence ID" value="KFC80110.1"/>
    <property type="molecule type" value="Genomic_DNA"/>
</dbReference>
<dbReference type="eggNOG" id="ENOG50346Y6">
    <property type="taxonomic scope" value="Bacteria"/>
</dbReference>
<keyword evidence="1" id="KW-0812">Transmembrane</keyword>
<dbReference type="AlphaFoldDB" id="A0A085G8R5"/>
<protein>
    <submittedName>
        <fullName evidence="2">Uncharacterized protein</fullName>
    </submittedName>
</protein>
<reference evidence="2 3" key="1">
    <citation type="submission" date="2014-05" db="EMBL/GenBank/DDBJ databases">
        <title>ATOL: Assembling a taxonomically balanced genome-scale reconstruction of the evolutionary history of the Enterobacteriaceae.</title>
        <authorList>
            <person name="Plunkett G.III."/>
            <person name="Neeno-Eckwall E.C."/>
            <person name="Glasner J.D."/>
            <person name="Perna N.T."/>
        </authorList>
    </citation>
    <scope>NUCLEOTIDE SEQUENCE [LARGE SCALE GENOMIC DNA]</scope>
    <source>
        <strain evidence="2 3">ATCC 33852</strain>
    </source>
</reference>
<keyword evidence="1" id="KW-1133">Transmembrane helix</keyword>
<sequence length="210" mass="24153">MVFQDFDNILKLATSILTLPVVGLMVGFFLSRSKNKIKNIEKLITVVSSDKINNILVEALFQSIYRSKYVSAEEVKILMQQENQTRLIQCYSKLNMLLKITELKSVDGDLIIRYSQGLHTLKRRIFWGAGTVLTSILLYVLFLYVEIDFIQYLDGNSYGSQLNNIFGVTLNILISAMVLIAYNYIFLLGAQILISKRIINKFNFILFSRR</sequence>
<accession>A0A085G8R5</accession>
<keyword evidence="3" id="KW-1185">Reference proteome</keyword>
<feature type="transmembrane region" description="Helical" evidence="1">
    <location>
        <begin position="12"/>
        <end position="30"/>
    </location>
</feature>
<comment type="caution">
    <text evidence="2">The sequence shown here is derived from an EMBL/GenBank/DDBJ whole genome shotgun (WGS) entry which is preliminary data.</text>
</comment>
<feature type="transmembrane region" description="Helical" evidence="1">
    <location>
        <begin position="125"/>
        <end position="145"/>
    </location>
</feature>